<dbReference type="Proteomes" id="UP000838763">
    <property type="component" value="Unassembled WGS sequence"/>
</dbReference>
<feature type="region of interest" description="Disordered" evidence="1">
    <location>
        <begin position="398"/>
        <end position="455"/>
    </location>
</feature>
<dbReference type="OrthoDB" id="610608at2759"/>
<sequence>MIEKYNIRDYPECAASGFIKVHQLRDHILAQSEILPRDRERRFIPPKEHFEFVEEQQELLAIAAVCAEPTPPPGVPEFLKDILNHDGSDNGHSARDRAMEKDEFSRHHDRHICDSNPREIYDESLSGEPFRDNTNSPALQVLKYSCRTLFNVDLDATDELEQFEQDNLVEIVEDFVEQLKNTFDATTSWTNQQTSSSTQQRSETRSGPKALREHLRDHHKRVDGALFVCVRCFQGFRDKPSHDQHAREDPLCIIEDWKAHHKLGLEGSLLPRPSGSPEEQWREICCSVLRSADANVSPDYAAVIEHFELSQELYRGIPDLISSILGTETYMYTSHDIGKFLEWREEKFQLGQQEGSPEESDLPSSELANGQVLRVFSIIREHYNKVFAGLEESRKAMPYENNQSRDRGGVKSRRPGGAVERGIPTPMSDQSPSALTPGMSSDGNGEYHHRSKGQS</sequence>
<keyword evidence="3" id="KW-1185">Reference proteome</keyword>
<protein>
    <submittedName>
        <fullName evidence="2">Uncharacterized protein</fullName>
    </submittedName>
</protein>
<feature type="compositionally biased region" description="Basic and acidic residues" evidence="1">
    <location>
        <begin position="202"/>
        <end position="212"/>
    </location>
</feature>
<organism evidence="2 3">
    <name type="scientific">Parascedosporium putredinis</name>
    <dbReference type="NCBI Taxonomy" id="1442378"/>
    <lineage>
        <taxon>Eukaryota</taxon>
        <taxon>Fungi</taxon>
        <taxon>Dikarya</taxon>
        <taxon>Ascomycota</taxon>
        <taxon>Pezizomycotina</taxon>
        <taxon>Sordariomycetes</taxon>
        <taxon>Hypocreomycetidae</taxon>
        <taxon>Microascales</taxon>
        <taxon>Microascaceae</taxon>
        <taxon>Parascedosporium</taxon>
    </lineage>
</organism>
<feature type="compositionally biased region" description="Polar residues" evidence="1">
    <location>
        <begin position="427"/>
        <end position="443"/>
    </location>
</feature>
<reference evidence="2" key="1">
    <citation type="submission" date="2022-11" db="EMBL/GenBank/DDBJ databases">
        <authorList>
            <person name="Scott C."/>
            <person name="Bruce N."/>
        </authorList>
    </citation>
    <scope>NUCLEOTIDE SEQUENCE</scope>
</reference>
<dbReference type="EMBL" id="CALLCH030000007">
    <property type="protein sequence ID" value="CAI4213057.1"/>
    <property type="molecule type" value="Genomic_DNA"/>
</dbReference>
<name>A0A9P1M7Z5_9PEZI</name>
<feature type="compositionally biased region" description="Basic and acidic residues" evidence="1">
    <location>
        <begin position="398"/>
        <end position="409"/>
    </location>
</feature>
<feature type="compositionally biased region" description="Low complexity" evidence="1">
    <location>
        <begin position="187"/>
        <end position="201"/>
    </location>
</feature>
<evidence type="ECO:0000313" key="3">
    <source>
        <dbReference type="Proteomes" id="UP000838763"/>
    </source>
</evidence>
<accession>A0A9P1M7Z5</accession>
<dbReference type="AlphaFoldDB" id="A0A9P1M7Z5"/>
<feature type="region of interest" description="Disordered" evidence="1">
    <location>
        <begin position="187"/>
        <end position="212"/>
    </location>
</feature>
<gene>
    <name evidence="2" type="ORF">PPNO1_LOCUS2810</name>
</gene>
<evidence type="ECO:0000313" key="2">
    <source>
        <dbReference type="EMBL" id="CAI4213057.1"/>
    </source>
</evidence>
<proteinExistence type="predicted"/>
<comment type="caution">
    <text evidence="2">The sequence shown here is derived from an EMBL/GenBank/DDBJ whole genome shotgun (WGS) entry which is preliminary data.</text>
</comment>
<evidence type="ECO:0000256" key="1">
    <source>
        <dbReference type="SAM" id="MobiDB-lite"/>
    </source>
</evidence>